<dbReference type="eggNOG" id="ENOG50346PZ">
    <property type="taxonomic scope" value="Bacteria"/>
</dbReference>
<comment type="caution">
    <text evidence="2">The sequence shown here is derived from an EMBL/GenBank/DDBJ whole genome shotgun (WGS) entry which is preliminary data.</text>
</comment>
<proteinExistence type="predicted"/>
<feature type="transmembrane region" description="Helical" evidence="1">
    <location>
        <begin position="7"/>
        <end position="28"/>
    </location>
</feature>
<evidence type="ECO:0000313" key="3">
    <source>
        <dbReference type="Proteomes" id="UP000029692"/>
    </source>
</evidence>
<dbReference type="EMBL" id="JNUP01000065">
    <property type="protein sequence ID" value="KGE71541.1"/>
    <property type="molecule type" value="Genomic_DNA"/>
</dbReference>
<dbReference type="RefSeq" id="WP_037547994.1">
    <property type="nucleotide sequence ID" value="NZ_JNUP01000065.1"/>
</dbReference>
<sequence length="613" mass="69195">MNRRIPLTYLGLPLLYAGILLLLLYIQFSGGSLFSDSVGPIQLEGVFELAEDDRAPAIDTLTIGVEGLEFVFDDRNPIALTQQQDAQQYYDLQGYQSIPGGFRILFEAGIELEITYEGEGDQFILNPIIPESEQPYRGVLVPYRLQRGADARITENYPGLEVGYNGDQYILSLPPRSFIQTDTQTMVFAADTASLMARYTRRAAGNQDVFELWFQDQVPQVSASAYSAGIQEYIDAAYLGWRTNRFNAGTGMWSHRNGDSAFNEEILISLLAEAWQRNDYTRVYTSMRTAADAHPDALTYRSSVFLGDLRRVTAGLEAHTEALRTRIANLVTQRNMEVFLVPELFSFAAFHGGTDLYADLKNLTDTINTVALEPSQAVGLLANLLIFDLPATEIAQFREAFYPLIEEMVLPNIIRIDQGFFFQSEPGIADSQLNVLAGKMLQAAGRELNDDRLVNLGRTMVLSILNLGDSQGFLPERIEITGGEISAFLRFRGPEDIYSLIQQNPFYPRMESLYPYFGPGSWWYTIAQVDDIQFSGNQLTLSATTTRNRTQYMLIHGIPRVDPLTGMQLFGITWRNAPDFEVYSKGRYYNPDSQTLMIKYYDDDPDEDIVIWF</sequence>
<evidence type="ECO:0000313" key="2">
    <source>
        <dbReference type="EMBL" id="KGE71541.1"/>
    </source>
</evidence>
<evidence type="ECO:0000256" key="1">
    <source>
        <dbReference type="SAM" id="Phobius"/>
    </source>
</evidence>
<dbReference type="STRING" id="1480694.DC28_09585"/>
<gene>
    <name evidence="2" type="ORF">DC28_09585</name>
</gene>
<accession>A0A098QVD2</accession>
<keyword evidence="1" id="KW-1133">Transmembrane helix</keyword>
<dbReference type="AlphaFoldDB" id="A0A098QVD2"/>
<dbReference type="Proteomes" id="UP000029692">
    <property type="component" value="Unassembled WGS sequence"/>
</dbReference>
<name>A0A098QVD2_9SPIO</name>
<protein>
    <submittedName>
        <fullName evidence="2">Uncharacterized protein</fullName>
    </submittedName>
</protein>
<dbReference type="OrthoDB" id="367414at2"/>
<keyword evidence="1" id="KW-0812">Transmembrane</keyword>
<reference evidence="2 3" key="1">
    <citation type="submission" date="2014-05" db="EMBL/GenBank/DDBJ databases">
        <title>De novo Genome Sequence of Spirocheata sp.</title>
        <authorList>
            <person name="Shivani Y."/>
            <person name="Subhash Y."/>
            <person name="Tushar L."/>
            <person name="Sasikala C."/>
            <person name="Ramana C.V."/>
        </authorList>
    </citation>
    <scope>NUCLEOTIDE SEQUENCE [LARGE SCALE GENOMIC DNA]</scope>
    <source>
        <strain evidence="2 3">JC230</strain>
    </source>
</reference>
<keyword evidence="3" id="KW-1185">Reference proteome</keyword>
<keyword evidence="1" id="KW-0472">Membrane</keyword>
<organism evidence="2 3">
    <name type="scientific">Spirochaeta lutea</name>
    <dbReference type="NCBI Taxonomy" id="1480694"/>
    <lineage>
        <taxon>Bacteria</taxon>
        <taxon>Pseudomonadati</taxon>
        <taxon>Spirochaetota</taxon>
        <taxon>Spirochaetia</taxon>
        <taxon>Spirochaetales</taxon>
        <taxon>Spirochaetaceae</taxon>
        <taxon>Spirochaeta</taxon>
    </lineage>
</organism>